<proteinExistence type="predicted"/>
<dbReference type="EMBL" id="GG684501">
    <property type="protein sequence ID" value="EER01088.1"/>
    <property type="molecule type" value="Genomic_DNA"/>
</dbReference>
<dbReference type="GeneID" id="9057772"/>
<accession>C5LQA5</accession>
<dbReference type="OrthoDB" id="413894at2759"/>
<reference evidence="1 2" key="1">
    <citation type="submission" date="2008-07" db="EMBL/GenBank/DDBJ databases">
        <authorList>
            <person name="El-Sayed N."/>
            <person name="Caler E."/>
            <person name="Inman J."/>
            <person name="Amedeo P."/>
            <person name="Hass B."/>
            <person name="Wortman J."/>
        </authorList>
    </citation>
    <scope>NUCLEOTIDE SEQUENCE [LARGE SCALE GENOMIC DNA]</scope>
    <source>
        <strain evidence="2">ATCC 50983 / TXsc</strain>
    </source>
</reference>
<dbReference type="OMA" id="DMGMAAS"/>
<evidence type="ECO:0000313" key="1">
    <source>
        <dbReference type="EMBL" id="EER01088.1"/>
    </source>
</evidence>
<dbReference type="InterPro" id="IPR046628">
    <property type="entry name" value="DUF6740"/>
</dbReference>
<dbReference type="InParanoid" id="C5LQA5"/>
<dbReference type="RefSeq" id="XP_002768370.1">
    <property type="nucleotide sequence ID" value="XM_002768324.1"/>
</dbReference>
<name>C5LQA5_PERM5</name>
<protein>
    <submittedName>
        <fullName evidence="1">Uncharacterized protein</fullName>
    </submittedName>
</protein>
<gene>
    <name evidence="1" type="ORF">Pmar_PMAR013863</name>
</gene>
<dbReference type="Pfam" id="PF20525">
    <property type="entry name" value="DUF6740"/>
    <property type="match status" value="1"/>
</dbReference>
<organism evidence="2">
    <name type="scientific">Perkinsus marinus (strain ATCC 50983 / TXsc)</name>
    <dbReference type="NCBI Taxonomy" id="423536"/>
    <lineage>
        <taxon>Eukaryota</taxon>
        <taxon>Sar</taxon>
        <taxon>Alveolata</taxon>
        <taxon>Perkinsozoa</taxon>
        <taxon>Perkinsea</taxon>
        <taxon>Perkinsida</taxon>
        <taxon>Perkinsidae</taxon>
        <taxon>Perkinsus</taxon>
    </lineage>
</organism>
<evidence type="ECO:0000313" key="2">
    <source>
        <dbReference type="Proteomes" id="UP000007800"/>
    </source>
</evidence>
<sequence>MDSVSSTSFRKFVKPMKAARLLYCVALVGFPSAQCQLFLKPRRFGDISEKTQFLTVELPKSANGLPLGSSVPFVTPAGCSPTLKQTADKYCVNGTYDAADTMELAMDLNIFDVEIPTKTVVLGIKTTLNQGNATALTAVTGGCAMLLKQTLIFLLLDGVVTMCTSGGGKGKYDPKLPGYVSDITLSGQLKLTSRIKTITDYNYSLPGYVHAGDLFNMGMNASMFNSSGKPKGVGINSTFTVMLHNIGSSLFDWRIFVGLHIDTWVYPLPVVHVDAAIVDSVIHLKT</sequence>
<dbReference type="Proteomes" id="UP000007800">
    <property type="component" value="Unassembled WGS sequence"/>
</dbReference>
<keyword evidence="2" id="KW-1185">Reference proteome</keyword>
<dbReference type="AlphaFoldDB" id="C5LQA5"/>